<dbReference type="GO" id="GO:0033013">
    <property type="term" value="P:tetrapyrrole metabolic process"/>
    <property type="evidence" value="ECO:0007669"/>
    <property type="project" value="UniProtKB-ARBA"/>
</dbReference>
<dbReference type="InterPro" id="IPR038330">
    <property type="entry name" value="TspO/MBR-related_sf"/>
</dbReference>
<feature type="transmembrane region" description="Helical" evidence="6">
    <location>
        <begin position="6"/>
        <end position="25"/>
    </location>
</feature>
<comment type="subcellular location">
    <subcellularLocation>
        <location evidence="1">Membrane</location>
        <topology evidence="1">Multi-pass membrane protein</topology>
    </subcellularLocation>
</comment>
<dbReference type="PANTHER" id="PTHR10057:SF0">
    <property type="entry name" value="TRANSLOCATOR PROTEIN"/>
    <property type="match status" value="1"/>
</dbReference>
<evidence type="ECO:0000256" key="1">
    <source>
        <dbReference type="ARBA" id="ARBA00004141"/>
    </source>
</evidence>
<dbReference type="KEGG" id="ghl:GM160_06680"/>
<keyword evidence="4 6" id="KW-1133">Transmembrane helix</keyword>
<organism evidence="7 8">
    <name type="scientific">Guyparkeria halophila</name>
    <dbReference type="NCBI Taxonomy" id="47960"/>
    <lineage>
        <taxon>Bacteria</taxon>
        <taxon>Pseudomonadati</taxon>
        <taxon>Pseudomonadota</taxon>
        <taxon>Gammaproteobacteria</taxon>
        <taxon>Chromatiales</taxon>
        <taxon>Thioalkalibacteraceae</taxon>
        <taxon>Guyparkeria</taxon>
    </lineage>
</organism>
<evidence type="ECO:0000256" key="6">
    <source>
        <dbReference type="SAM" id="Phobius"/>
    </source>
</evidence>
<keyword evidence="5 6" id="KW-0472">Membrane</keyword>
<dbReference type="InterPro" id="IPR004307">
    <property type="entry name" value="TspO_MBR"/>
</dbReference>
<evidence type="ECO:0000313" key="7">
    <source>
        <dbReference type="EMBL" id="QGT78607.1"/>
    </source>
</evidence>
<feature type="transmembrane region" description="Helical" evidence="6">
    <location>
        <begin position="127"/>
        <end position="147"/>
    </location>
</feature>
<evidence type="ECO:0000256" key="3">
    <source>
        <dbReference type="ARBA" id="ARBA00022692"/>
    </source>
</evidence>
<sequence length="162" mass="18259">MLESIAVLMGSIVLVALTALTGGIFRPDGWYRELAKPSWTPPDKVFPIAWAVLYLLMAVAAWRVFMADESTARTAGLILYLVQLLFNAAWSWLFFGRRRIVAGLVDILLLWMVLSLTIGLFAQVSALAAWLLVPYWFWVAFAALLNARIWKLNPFESSPRNV</sequence>
<dbReference type="AlphaFoldDB" id="A0A6I6D338"/>
<dbReference type="RefSeq" id="WP_156574073.1">
    <property type="nucleotide sequence ID" value="NZ_CP046415.1"/>
</dbReference>
<reference evidence="7 8" key="1">
    <citation type="submission" date="2019-11" db="EMBL/GenBank/DDBJ databases">
        <authorList>
            <person name="Zhang J."/>
            <person name="Sun C."/>
        </authorList>
    </citation>
    <scope>NUCLEOTIDE SEQUENCE [LARGE SCALE GENOMIC DNA]</scope>
    <source>
        <strain evidence="8">sp2</strain>
    </source>
</reference>
<dbReference type="Gene3D" id="1.20.1260.100">
    <property type="entry name" value="TspO/MBR protein"/>
    <property type="match status" value="1"/>
</dbReference>
<protein>
    <submittedName>
        <fullName evidence="7">Sensory protein TspO</fullName>
    </submittedName>
</protein>
<evidence type="ECO:0000313" key="8">
    <source>
        <dbReference type="Proteomes" id="UP000427716"/>
    </source>
</evidence>
<evidence type="ECO:0000256" key="2">
    <source>
        <dbReference type="ARBA" id="ARBA00007524"/>
    </source>
</evidence>
<dbReference type="CDD" id="cd15904">
    <property type="entry name" value="TSPO_MBR"/>
    <property type="match status" value="1"/>
</dbReference>
<dbReference type="GO" id="GO:0016020">
    <property type="term" value="C:membrane"/>
    <property type="evidence" value="ECO:0007669"/>
    <property type="project" value="UniProtKB-SubCell"/>
</dbReference>
<evidence type="ECO:0000256" key="5">
    <source>
        <dbReference type="ARBA" id="ARBA00023136"/>
    </source>
</evidence>
<comment type="similarity">
    <text evidence="2">Belongs to the TspO/BZRP family.</text>
</comment>
<dbReference type="Pfam" id="PF03073">
    <property type="entry name" value="TspO_MBR"/>
    <property type="match status" value="1"/>
</dbReference>
<dbReference type="PANTHER" id="PTHR10057">
    <property type="entry name" value="PERIPHERAL-TYPE BENZODIAZEPINE RECEPTOR"/>
    <property type="match status" value="1"/>
</dbReference>
<accession>A0A6I6D338</accession>
<dbReference type="Proteomes" id="UP000427716">
    <property type="component" value="Chromosome"/>
</dbReference>
<dbReference type="EMBL" id="CP046415">
    <property type="protein sequence ID" value="QGT78607.1"/>
    <property type="molecule type" value="Genomic_DNA"/>
</dbReference>
<feature type="transmembrane region" description="Helical" evidence="6">
    <location>
        <begin position="77"/>
        <end position="95"/>
    </location>
</feature>
<keyword evidence="3 6" id="KW-0812">Transmembrane</keyword>
<dbReference type="PIRSF" id="PIRSF005859">
    <property type="entry name" value="PBR"/>
    <property type="match status" value="1"/>
</dbReference>
<evidence type="ECO:0000256" key="4">
    <source>
        <dbReference type="ARBA" id="ARBA00022989"/>
    </source>
</evidence>
<name>A0A6I6D338_9GAMM</name>
<proteinExistence type="inferred from homology"/>
<keyword evidence="8" id="KW-1185">Reference proteome</keyword>
<dbReference type="FunFam" id="1.20.1260.100:FF:000001">
    <property type="entry name" value="translocator protein 2"/>
    <property type="match status" value="1"/>
</dbReference>
<gene>
    <name evidence="7" type="ORF">GM160_06680</name>
</gene>
<feature type="transmembrane region" description="Helical" evidence="6">
    <location>
        <begin position="45"/>
        <end position="65"/>
    </location>
</feature>
<feature type="transmembrane region" description="Helical" evidence="6">
    <location>
        <begin position="100"/>
        <end position="121"/>
    </location>
</feature>